<evidence type="ECO:0000313" key="3">
    <source>
        <dbReference type="EMBL" id="CAB4150566.1"/>
    </source>
</evidence>
<evidence type="ECO:0000256" key="1">
    <source>
        <dbReference type="SAM" id="MobiDB-lite"/>
    </source>
</evidence>
<dbReference type="EMBL" id="LR796552">
    <property type="protein sequence ID" value="CAB4150566.1"/>
    <property type="molecule type" value="Genomic_DNA"/>
</dbReference>
<gene>
    <name evidence="2" type="ORF">UFOVP298_36</name>
    <name evidence="3" type="ORF">UFOVP572_3</name>
</gene>
<feature type="region of interest" description="Disordered" evidence="1">
    <location>
        <begin position="31"/>
        <end position="54"/>
    </location>
</feature>
<name>A0A6J5LP87_9CAUD</name>
<dbReference type="EMBL" id="LR796309">
    <property type="protein sequence ID" value="CAB4136235.1"/>
    <property type="molecule type" value="Genomic_DNA"/>
</dbReference>
<proteinExistence type="predicted"/>
<organism evidence="2">
    <name type="scientific">uncultured Caudovirales phage</name>
    <dbReference type="NCBI Taxonomy" id="2100421"/>
    <lineage>
        <taxon>Viruses</taxon>
        <taxon>Duplodnaviria</taxon>
        <taxon>Heunggongvirae</taxon>
        <taxon>Uroviricota</taxon>
        <taxon>Caudoviricetes</taxon>
        <taxon>Peduoviridae</taxon>
        <taxon>Maltschvirus</taxon>
        <taxon>Maltschvirus maltsch</taxon>
    </lineage>
</organism>
<evidence type="ECO:0000313" key="2">
    <source>
        <dbReference type="EMBL" id="CAB4136235.1"/>
    </source>
</evidence>
<reference evidence="2" key="1">
    <citation type="submission" date="2020-04" db="EMBL/GenBank/DDBJ databases">
        <authorList>
            <person name="Chiriac C."/>
            <person name="Salcher M."/>
            <person name="Ghai R."/>
            <person name="Kavagutti S V."/>
        </authorList>
    </citation>
    <scope>NUCLEOTIDE SEQUENCE</scope>
</reference>
<accession>A0A6J5LP87</accession>
<protein>
    <submittedName>
        <fullName evidence="2">Uncharacterized protein</fullName>
    </submittedName>
</protein>
<sequence>MTVLPIPVIPELIQRYTGVQAPANLVALANRKPASSGPEGTDGSAMPEDTINPYSGIYDAQGRLPRIPGPGTTFMAHI</sequence>